<dbReference type="InterPro" id="IPR027417">
    <property type="entry name" value="P-loop_NTPase"/>
</dbReference>
<evidence type="ECO:0008006" key="2">
    <source>
        <dbReference type="Google" id="ProtNLM"/>
    </source>
</evidence>
<name>A0A7C5LZ09_9PROT</name>
<proteinExistence type="predicted"/>
<protein>
    <recommendedName>
        <fullName evidence="2">AAA domain-containing protein</fullName>
    </recommendedName>
</protein>
<dbReference type="EMBL" id="DRMJ01000052">
    <property type="protein sequence ID" value="HHL42188.1"/>
    <property type="molecule type" value="Genomic_DNA"/>
</dbReference>
<dbReference type="SUPFAM" id="SSF52540">
    <property type="entry name" value="P-loop containing nucleoside triphosphate hydrolases"/>
    <property type="match status" value="1"/>
</dbReference>
<organism evidence="1">
    <name type="scientific">Hellea balneolensis</name>
    <dbReference type="NCBI Taxonomy" id="287478"/>
    <lineage>
        <taxon>Bacteria</taxon>
        <taxon>Pseudomonadati</taxon>
        <taxon>Pseudomonadota</taxon>
        <taxon>Alphaproteobacteria</taxon>
        <taxon>Maricaulales</taxon>
        <taxon>Robiginitomaculaceae</taxon>
        <taxon>Hellea</taxon>
    </lineage>
</organism>
<comment type="caution">
    <text evidence="1">The sequence shown here is derived from an EMBL/GenBank/DDBJ whole genome shotgun (WGS) entry which is preliminary data.</text>
</comment>
<dbReference type="Gene3D" id="3.40.50.300">
    <property type="entry name" value="P-loop containing nucleotide triphosphate hydrolases"/>
    <property type="match status" value="1"/>
</dbReference>
<dbReference type="AlphaFoldDB" id="A0A7C5LZ09"/>
<evidence type="ECO:0000313" key="1">
    <source>
        <dbReference type="EMBL" id="HHL42188.1"/>
    </source>
</evidence>
<reference evidence="1" key="1">
    <citation type="journal article" date="2020" name="mSystems">
        <title>Genome- and Community-Level Interaction Insights into Carbon Utilization and Element Cycling Functions of Hydrothermarchaeota in Hydrothermal Sediment.</title>
        <authorList>
            <person name="Zhou Z."/>
            <person name="Liu Y."/>
            <person name="Xu W."/>
            <person name="Pan J."/>
            <person name="Luo Z.H."/>
            <person name="Li M."/>
        </authorList>
    </citation>
    <scope>NUCLEOTIDE SEQUENCE [LARGE SCALE GENOMIC DNA]</scope>
    <source>
        <strain evidence="1">HyVt-485</strain>
    </source>
</reference>
<gene>
    <name evidence="1" type="ORF">ENJ42_01095</name>
</gene>
<sequence>MPLPPSDIPTSTLEVLPEFQAQVFAYQGMIGGCGVTSLVVQTAYELSLLGNGLKQNTVCLVDLDFERGDCAAYLDKPPSLMLEDINATLGRMDTDLARTFVRPYSDTLSYVAPNGVLGGNDRINPDAVLGLLDSLCDLFDFIILDVPAFWRPVSEACIGAADKFFLMTELRVPALHRTRQHTELVTERLNLASPPEIIINKKERRSMLSGLDIKDAQQVLERIDIEQICNDEDALRLAVNNGQPVGKINPDARYVKSVRAHVFRLTGREIPAQAQPVSLFGRRQSRR</sequence>
<accession>A0A7C5LZ09</accession>
<dbReference type="Proteomes" id="UP000885830">
    <property type="component" value="Unassembled WGS sequence"/>
</dbReference>